<dbReference type="Proteomes" id="UP000027120">
    <property type="component" value="Unassembled WGS sequence"/>
</dbReference>
<sequence length="66" mass="7518">MCRRGKLLQQFSKFTMIMADRTMVSKIPQHLGYSTSPNLVHKVVISSNLQIFCISFVSLLDVTDEL</sequence>
<protein>
    <submittedName>
        <fullName evidence="1">Uncharacterized protein</fullName>
    </submittedName>
</protein>
<dbReference type="EMBL" id="KK784925">
    <property type="protein sequence ID" value="KDO61460.1"/>
    <property type="molecule type" value="Genomic_DNA"/>
</dbReference>
<accession>A0A067F5P4</accession>
<organism evidence="1 2">
    <name type="scientific">Citrus sinensis</name>
    <name type="common">Sweet orange</name>
    <name type="synonym">Citrus aurantium var. sinensis</name>
    <dbReference type="NCBI Taxonomy" id="2711"/>
    <lineage>
        <taxon>Eukaryota</taxon>
        <taxon>Viridiplantae</taxon>
        <taxon>Streptophyta</taxon>
        <taxon>Embryophyta</taxon>
        <taxon>Tracheophyta</taxon>
        <taxon>Spermatophyta</taxon>
        <taxon>Magnoliopsida</taxon>
        <taxon>eudicotyledons</taxon>
        <taxon>Gunneridae</taxon>
        <taxon>Pentapetalae</taxon>
        <taxon>rosids</taxon>
        <taxon>malvids</taxon>
        <taxon>Sapindales</taxon>
        <taxon>Rutaceae</taxon>
        <taxon>Aurantioideae</taxon>
        <taxon>Citrus</taxon>
    </lineage>
</organism>
<dbReference type="AlphaFoldDB" id="A0A067F5P4"/>
<gene>
    <name evidence="1" type="ORF">CISIN_1g035358mg</name>
</gene>
<proteinExistence type="predicted"/>
<evidence type="ECO:0000313" key="1">
    <source>
        <dbReference type="EMBL" id="KDO61460.1"/>
    </source>
</evidence>
<name>A0A067F5P4_CITSI</name>
<evidence type="ECO:0000313" key="2">
    <source>
        <dbReference type="Proteomes" id="UP000027120"/>
    </source>
</evidence>
<reference evidence="1 2" key="1">
    <citation type="submission" date="2014-04" db="EMBL/GenBank/DDBJ databases">
        <authorList>
            <consortium name="International Citrus Genome Consortium"/>
            <person name="Gmitter F."/>
            <person name="Chen C."/>
            <person name="Farmerie W."/>
            <person name="Harkins T."/>
            <person name="Desany B."/>
            <person name="Mohiuddin M."/>
            <person name="Kodira C."/>
            <person name="Borodovsky M."/>
            <person name="Lomsadze A."/>
            <person name="Burns P."/>
            <person name="Jenkins J."/>
            <person name="Prochnik S."/>
            <person name="Shu S."/>
            <person name="Chapman J."/>
            <person name="Pitluck S."/>
            <person name="Schmutz J."/>
            <person name="Rokhsar D."/>
        </authorList>
    </citation>
    <scope>NUCLEOTIDE SEQUENCE</scope>
</reference>
<keyword evidence="2" id="KW-1185">Reference proteome</keyword>